<organism evidence="1">
    <name type="scientific">Mycobacterium xenopi 4042</name>
    <dbReference type="NCBI Taxonomy" id="1299334"/>
    <lineage>
        <taxon>Bacteria</taxon>
        <taxon>Bacillati</taxon>
        <taxon>Actinomycetota</taxon>
        <taxon>Actinomycetes</taxon>
        <taxon>Mycobacteriales</taxon>
        <taxon>Mycobacteriaceae</taxon>
        <taxon>Mycobacterium</taxon>
    </lineage>
</organism>
<name>X8BH36_MYCXE</name>
<dbReference type="InterPro" id="IPR013320">
    <property type="entry name" value="ConA-like_dom_sf"/>
</dbReference>
<comment type="caution">
    <text evidence="1">The sequence shown here is derived from an EMBL/GenBank/DDBJ whole genome shotgun (WGS) entry which is preliminary data.</text>
</comment>
<evidence type="ECO:0000313" key="1">
    <source>
        <dbReference type="EMBL" id="EUA42360.1"/>
    </source>
</evidence>
<dbReference type="Gene3D" id="2.60.120.200">
    <property type="match status" value="1"/>
</dbReference>
<dbReference type="EMBL" id="JAOB01000042">
    <property type="protein sequence ID" value="EUA42360.1"/>
    <property type="molecule type" value="Genomic_DNA"/>
</dbReference>
<proteinExistence type="predicted"/>
<accession>X8BH36</accession>
<gene>
    <name evidence="1" type="ORF">I553_6220</name>
</gene>
<dbReference type="AlphaFoldDB" id="X8BH36"/>
<protein>
    <submittedName>
        <fullName evidence="1">Glycosyl hydrolases family 16 domain protein</fullName>
    </submittedName>
</protein>
<reference evidence="1" key="1">
    <citation type="submission" date="2014-01" db="EMBL/GenBank/DDBJ databases">
        <authorList>
            <person name="Brown-Elliot B."/>
            <person name="Wallace R."/>
            <person name="Lenaerts A."/>
            <person name="Ordway D."/>
            <person name="DeGroote M.A."/>
            <person name="Parker T."/>
            <person name="Sizemore C."/>
            <person name="Tallon L.J."/>
            <person name="Sadzewicz L.K."/>
            <person name="Sengamalay N."/>
            <person name="Fraser C.M."/>
            <person name="Hine E."/>
            <person name="Shefchek K.A."/>
            <person name="Das S.P."/>
            <person name="Tettelin H."/>
        </authorList>
    </citation>
    <scope>NUCLEOTIDE SEQUENCE [LARGE SCALE GENOMIC DNA]</scope>
    <source>
        <strain evidence="1">4042</strain>
    </source>
</reference>
<keyword evidence="1" id="KW-0378">Hydrolase</keyword>
<dbReference type="PATRIC" id="fig|1299334.3.peg.4381"/>
<dbReference type="GO" id="GO:0016787">
    <property type="term" value="F:hydrolase activity"/>
    <property type="evidence" value="ECO:0007669"/>
    <property type="project" value="UniProtKB-KW"/>
</dbReference>
<dbReference type="SUPFAM" id="SSF49899">
    <property type="entry name" value="Concanavalin A-like lectins/glucanases"/>
    <property type="match status" value="1"/>
</dbReference>
<sequence length="43" mass="4628">MALQRAGYTMFPVLNLAVGGSGGGDARQGSYPADMLIDWVRVW</sequence>